<gene>
    <name evidence="3" type="ORF">K7G82_02645</name>
</gene>
<evidence type="ECO:0000259" key="2">
    <source>
        <dbReference type="Pfam" id="PF00248"/>
    </source>
</evidence>
<dbReference type="SUPFAM" id="SSF51430">
    <property type="entry name" value="NAD(P)-linked oxidoreductase"/>
    <property type="match status" value="1"/>
</dbReference>
<accession>A0ABS7PIP1</accession>
<evidence type="ECO:0000313" key="3">
    <source>
        <dbReference type="EMBL" id="MBY8821171.1"/>
    </source>
</evidence>
<comment type="caution">
    <text evidence="3">The sequence shown here is derived from an EMBL/GenBank/DDBJ whole genome shotgun (WGS) entry which is preliminary data.</text>
</comment>
<dbReference type="RefSeq" id="WP_222988252.1">
    <property type="nucleotide sequence ID" value="NZ_JAINVV010000001.1"/>
</dbReference>
<organism evidence="3 4">
    <name type="scientific">Sphingomonas colocasiae</name>
    <dbReference type="NCBI Taxonomy" id="1848973"/>
    <lineage>
        <taxon>Bacteria</taxon>
        <taxon>Pseudomonadati</taxon>
        <taxon>Pseudomonadota</taxon>
        <taxon>Alphaproteobacteria</taxon>
        <taxon>Sphingomonadales</taxon>
        <taxon>Sphingomonadaceae</taxon>
        <taxon>Sphingomonas</taxon>
    </lineage>
</organism>
<proteinExistence type="predicted"/>
<dbReference type="InterPro" id="IPR036812">
    <property type="entry name" value="NAD(P)_OxRdtase_dom_sf"/>
</dbReference>
<dbReference type="Pfam" id="PF00248">
    <property type="entry name" value="Aldo_ket_red"/>
    <property type="match status" value="1"/>
</dbReference>
<keyword evidence="1" id="KW-0560">Oxidoreductase</keyword>
<dbReference type="Proteomes" id="UP000706039">
    <property type="component" value="Unassembled WGS sequence"/>
</dbReference>
<sequence>MSMETRRIGPLTVSAIGLGCMNLSHGYGPPPAEAEAVALLNRALDLGCTFLDTAAIYGVGGNERLLNRAVMHRRSEFTLASKCVLDAIDGKRVLDARPETIRRTLDDALLRLGTDRIDLYYLHRPDPQVPIEESVGELSRAIEAGKIRTIGLSEMNAPTIRRAHAVYPIAAVQSEYSPWVRNPEIAVLGACRELGIGFVAFSPVGRGMLTGTVRTPSYASGDMRNQLPRFQEPHFSHNLHEVARFETLAANAGVAPAQLALGWVLSRDETIVPIPGTRNIAYLEENLATAAVSIDDAVLAQVDALFTGDTVHGGRYSRDMQAMVTTETFPGELG</sequence>
<dbReference type="InterPro" id="IPR023210">
    <property type="entry name" value="NADP_OxRdtase_dom"/>
</dbReference>
<dbReference type="InterPro" id="IPR050791">
    <property type="entry name" value="Aldo-Keto_reductase"/>
</dbReference>
<evidence type="ECO:0000313" key="4">
    <source>
        <dbReference type="Proteomes" id="UP000706039"/>
    </source>
</evidence>
<keyword evidence="4" id="KW-1185">Reference proteome</keyword>
<feature type="domain" description="NADP-dependent oxidoreductase" evidence="2">
    <location>
        <begin position="15"/>
        <end position="305"/>
    </location>
</feature>
<protein>
    <submittedName>
        <fullName evidence="3">Aldo/keto reductase</fullName>
    </submittedName>
</protein>
<dbReference type="PANTHER" id="PTHR43625">
    <property type="entry name" value="AFLATOXIN B1 ALDEHYDE REDUCTASE"/>
    <property type="match status" value="1"/>
</dbReference>
<evidence type="ECO:0000256" key="1">
    <source>
        <dbReference type="ARBA" id="ARBA00023002"/>
    </source>
</evidence>
<name>A0ABS7PIP1_9SPHN</name>
<dbReference type="PANTHER" id="PTHR43625:SF40">
    <property type="entry name" value="ALDO-KETO REDUCTASE YAKC [NADP(+)]"/>
    <property type="match status" value="1"/>
</dbReference>
<dbReference type="PRINTS" id="PR00069">
    <property type="entry name" value="ALDKETRDTASE"/>
</dbReference>
<dbReference type="Gene3D" id="3.20.20.100">
    <property type="entry name" value="NADP-dependent oxidoreductase domain"/>
    <property type="match status" value="1"/>
</dbReference>
<dbReference type="EMBL" id="JAINVV010000001">
    <property type="protein sequence ID" value="MBY8821171.1"/>
    <property type="molecule type" value="Genomic_DNA"/>
</dbReference>
<reference evidence="3 4" key="1">
    <citation type="submission" date="2021-08" db="EMBL/GenBank/DDBJ databases">
        <authorList>
            <person name="Tuo L."/>
        </authorList>
    </citation>
    <scope>NUCLEOTIDE SEQUENCE [LARGE SCALE GENOMIC DNA]</scope>
    <source>
        <strain evidence="3 4">JCM 31229</strain>
    </source>
</reference>
<dbReference type="PROSITE" id="PS51257">
    <property type="entry name" value="PROKAR_LIPOPROTEIN"/>
    <property type="match status" value="1"/>
</dbReference>
<dbReference type="InterPro" id="IPR020471">
    <property type="entry name" value="AKR"/>
</dbReference>